<evidence type="ECO:0000313" key="2">
    <source>
        <dbReference type="Proteomes" id="UP001152795"/>
    </source>
</evidence>
<proteinExistence type="predicted"/>
<accession>A0A7D9L0W3</accession>
<comment type="caution">
    <text evidence="1">The sequence shown here is derived from an EMBL/GenBank/DDBJ whole genome shotgun (WGS) entry which is preliminary data.</text>
</comment>
<keyword evidence="2" id="KW-1185">Reference proteome</keyword>
<dbReference type="Proteomes" id="UP001152795">
    <property type="component" value="Unassembled WGS sequence"/>
</dbReference>
<sequence>MEGLILRSFEESHFYQANNTASADQLDEISMSFRANFDSIKGIKERFVEKLKNDGLEEREFVDFRLGTMKKLNNVIALSDRKLSDTSKRLLPQISNALSVIRHTLKEQESQIPNHKSEASRYRKNTLDGLSSLTDIYLRSKPDYEVLKSYGNFIKDFQIVSEITESLEDLQDKFEVLRRKPKESQGIERPINFNDHNLPPFAEMEQRVDLSGFI</sequence>
<gene>
    <name evidence="1" type="ORF">PACLA_8A026480</name>
</gene>
<name>A0A7D9L0W3_PARCT</name>
<dbReference type="EMBL" id="CACRXK020012553">
    <property type="protein sequence ID" value="CAB4023547.1"/>
    <property type="molecule type" value="Genomic_DNA"/>
</dbReference>
<evidence type="ECO:0000313" key="1">
    <source>
        <dbReference type="EMBL" id="CAB4023547.1"/>
    </source>
</evidence>
<dbReference type="AlphaFoldDB" id="A0A7D9L0W3"/>
<organism evidence="1 2">
    <name type="scientific">Paramuricea clavata</name>
    <name type="common">Red gorgonian</name>
    <name type="synonym">Violescent sea-whip</name>
    <dbReference type="NCBI Taxonomy" id="317549"/>
    <lineage>
        <taxon>Eukaryota</taxon>
        <taxon>Metazoa</taxon>
        <taxon>Cnidaria</taxon>
        <taxon>Anthozoa</taxon>
        <taxon>Octocorallia</taxon>
        <taxon>Malacalcyonacea</taxon>
        <taxon>Plexauridae</taxon>
        <taxon>Paramuricea</taxon>
    </lineage>
</organism>
<protein>
    <submittedName>
        <fullName evidence="1">Uncharacterized protein</fullName>
    </submittedName>
</protein>
<reference evidence="1" key="1">
    <citation type="submission" date="2020-04" db="EMBL/GenBank/DDBJ databases">
        <authorList>
            <person name="Alioto T."/>
            <person name="Alioto T."/>
            <person name="Gomez Garrido J."/>
        </authorList>
    </citation>
    <scope>NUCLEOTIDE SEQUENCE</scope>
    <source>
        <strain evidence="1">A484AB</strain>
    </source>
</reference>